<dbReference type="Pfam" id="PF20684">
    <property type="entry name" value="Fung_rhodopsin"/>
    <property type="match status" value="1"/>
</dbReference>
<evidence type="ECO:0000259" key="8">
    <source>
        <dbReference type="Pfam" id="PF20684"/>
    </source>
</evidence>
<feature type="compositionally biased region" description="Polar residues" evidence="6">
    <location>
        <begin position="535"/>
        <end position="544"/>
    </location>
</feature>
<feature type="transmembrane region" description="Helical" evidence="7">
    <location>
        <begin position="33"/>
        <end position="54"/>
    </location>
</feature>
<comment type="similarity">
    <text evidence="5">Belongs to the SAT4 family.</text>
</comment>
<feature type="region of interest" description="Disordered" evidence="6">
    <location>
        <begin position="320"/>
        <end position="354"/>
    </location>
</feature>
<evidence type="ECO:0000256" key="1">
    <source>
        <dbReference type="ARBA" id="ARBA00004141"/>
    </source>
</evidence>
<feature type="transmembrane region" description="Helical" evidence="7">
    <location>
        <begin position="197"/>
        <end position="219"/>
    </location>
</feature>
<feature type="domain" description="Rhodopsin" evidence="8">
    <location>
        <begin position="50"/>
        <end position="296"/>
    </location>
</feature>
<evidence type="ECO:0000256" key="4">
    <source>
        <dbReference type="ARBA" id="ARBA00023136"/>
    </source>
</evidence>
<evidence type="ECO:0000256" key="6">
    <source>
        <dbReference type="SAM" id="MobiDB-lite"/>
    </source>
</evidence>
<evidence type="ECO:0000256" key="2">
    <source>
        <dbReference type="ARBA" id="ARBA00022692"/>
    </source>
</evidence>
<evidence type="ECO:0000256" key="7">
    <source>
        <dbReference type="SAM" id="Phobius"/>
    </source>
</evidence>
<dbReference type="EMBL" id="ML992508">
    <property type="protein sequence ID" value="KAF2222245.1"/>
    <property type="molecule type" value="Genomic_DNA"/>
</dbReference>
<gene>
    <name evidence="9" type="ORF">BDZ85DRAFT_296442</name>
</gene>
<comment type="subcellular location">
    <subcellularLocation>
        <location evidence="1">Membrane</location>
        <topology evidence="1">Multi-pass membrane protein</topology>
    </subcellularLocation>
</comment>
<feature type="compositionally biased region" description="Low complexity" evidence="6">
    <location>
        <begin position="372"/>
        <end position="381"/>
    </location>
</feature>
<accession>A0A6A6G928</accession>
<feature type="transmembrane region" description="Helical" evidence="7">
    <location>
        <begin position="111"/>
        <end position="133"/>
    </location>
</feature>
<sequence length="563" mass="61088">MSTPTTGAMPPAFTFPGSLYNGVSSYGGKGPGVLAVSWFFCALTLIVVGLRTYATVFVIRRPRIDLWIMLVALVLACVSQGFTHRAVIYGIGQTMGRVAIMDAMQANLNVIISVCIGQLSLIIGKWGTALLILQIQGQTKPKLKWILYIALVVNTLIGLAASILMWLGCDRVKDQWQTNPVSNPTCKTFRVANNVSFTYWGISAFTDILLSVYPALIFLPLNMSLGRRIGLCVLFSGGVVAASFAILRIVKTLAIGEMSFIADYTGEAAETVRWAILEIWLVLLLTNIPPLRPLFAKAHTRLSSEDSLFNRFSKYVRKSTRSRSSAGSDPKGRSGPSDIEAQRPNGPPPTRQRLLTLGPMTKISLHMPSIFTSSRTGGTTRPSQSNRDTQAWSKFSFGFGNTQTDTTTTATVMSGHSRSHSDSTKIGSDDYGHGKEKESYDGSAALASSNDSWLADNSDGDGESLVPPRSKFSLQKPPKAKVAPAEGLEVREMAHHPGAGIIAVEQGRERERREMAHHPGAGMIAVEREVNVNDSPRWSGSAQVGSRAEVQGSCPGEVDPRRW</sequence>
<evidence type="ECO:0000256" key="5">
    <source>
        <dbReference type="ARBA" id="ARBA00038359"/>
    </source>
</evidence>
<name>A0A6A6G928_9PEZI</name>
<reference evidence="10" key="1">
    <citation type="journal article" date="2020" name="Stud. Mycol.">
        <title>101 Dothideomycetes genomes: A test case for predicting lifestyles and emergence of pathogens.</title>
        <authorList>
            <person name="Haridas S."/>
            <person name="Albert R."/>
            <person name="Binder M."/>
            <person name="Bloem J."/>
            <person name="LaButti K."/>
            <person name="Salamov A."/>
            <person name="Andreopoulos B."/>
            <person name="Baker S."/>
            <person name="Barry K."/>
            <person name="Bills G."/>
            <person name="Bluhm B."/>
            <person name="Cannon C."/>
            <person name="Castanera R."/>
            <person name="Culley D."/>
            <person name="Daum C."/>
            <person name="Ezra D."/>
            <person name="Gonzalez J."/>
            <person name="Henrissat B."/>
            <person name="Kuo A."/>
            <person name="Liang C."/>
            <person name="Lipzen A."/>
            <person name="Lutzoni F."/>
            <person name="Magnuson J."/>
            <person name="Mondo S."/>
            <person name="Nolan M."/>
            <person name="Ohm R."/>
            <person name="Pangilinan J."/>
            <person name="Park H.-J."/>
            <person name="Ramirez L."/>
            <person name="Alfaro M."/>
            <person name="Sun H."/>
            <person name="Tritt A."/>
            <person name="Yoshinaga Y."/>
            <person name="Zwiers L.-H."/>
            <person name="Turgeon B."/>
            <person name="Goodwin S."/>
            <person name="Spatafora J."/>
            <person name="Crous P."/>
            <person name="Grigoriev I."/>
        </authorList>
    </citation>
    <scope>NUCLEOTIDE SEQUENCE [LARGE SCALE GENOMIC DNA]</scope>
    <source>
        <strain evidence="10">CECT 20119</strain>
    </source>
</reference>
<feature type="region of interest" description="Disordered" evidence="6">
    <location>
        <begin position="535"/>
        <end position="563"/>
    </location>
</feature>
<dbReference type="AlphaFoldDB" id="A0A6A6G928"/>
<dbReference type="InterPro" id="IPR052337">
    <property type="entry name" value="SAT4-like"/>
</dbReference>
<evidence type="ECO:0000256" key="3">
    <source>
        <dbReference type="ARBA" id="ARBA00022989"/>
    </source>
</evidence>
<keyword evidence="4 7" id="KW-0472">Membrane</keyword>
<dbReference type="OrthoDB" id="3934549at2759"/>
<protein>
    <recommendedName>
        <fullName evidence="8">Rhodopsin domain-containing protein</fullName>
    </recommendedName>
</protein>
<evidence type="ECO:0000313" key="9">
    <source>
        <dbReference type="EMBL" id="KAF2222245.1"/>
    </source>
</evidence>
<keyword evidence="2 7" id="KW-0812">Transmembrane</keyword>
<keyword evidence="3 7" id="KW-1133">Transmembrane helix</keyword>
<feature type="transmembrane region" description="Helical" evidence="7">
    <location>
        <begin position="66"/>
        <end position="91"/>
    </location>
</feature>
<dbReference type="PANTHER" id="PTHR33048">
    <property type="entry name" value="PTH11-LIKE INTEGRAL MEMBRANE PROTEIN (AFU_ORTHOLOGUE AFUA_5G11245)"/>
    <property type="match status" value="1"/>
</dbReference>
<organism evidence="9 10">
    <name type="scientific">Elsinoe ampelina</name>
    <dbReference type="NCBI Taxonomy" id="302913"/>
    <lineage>
        <taxon>Eukaryota</taxon>
        <taxon>Fungi</taxon>
        <taxon>Dikarya</taxon>
        <taxon>Ascomycota</taxon>
        <taxon>Pezizomycotina</taxon>
        <taxon>Dothideomycetes</taxon>
        <taxon>Dothideomycetidae</taxon>
        <taxon>Myriangiales</taxon>
        <taxon>Elsinoaceae</taxon>
        <taxon>Elsinoe</taxon>
    </lineage>
</organism>
<feature type="compositionally biased region" description="Basic and acidic residues" evidence="6">
    <location>
        <begin position="419"/>
        <end position="440"/>
    </location>
</feature>
<proteinExistence type="inferred from homology"/>
<dbReference type="Proteomes" id="UP000799538">
    <property type="component" value="Unassembled WGS sequence"/>
</dbReference>
<dbReference type="GO" id="GO:0016020">
    <property type="term" value="C:membrane"/>
    <property type="evidence" value="ECO:0007669"/>
    <property type="project" value="UniProtKB-SubCell"/>
</dbReference>
<feature type="region of interest" description="Disordered" evidence="6">
    <location>
        <begin position="405"/>
        <end position="479"/>
    </location>
</feature>
<feature type="transmembrane region" description="Helical" evidence="7">
    <location>
        <begin position="231"/>
        <end position="251"/>
    </location>
</feature>
<feature type="region of interest" description="Disordered" evidence="6">
    <location>
        <begin position="367"/>
        <end position="390"/>
    </location>
</feature>
<evidence type="ECO:0000313" key="10">
    <source>
        <dbReference type="Proteomes" id="UP000799538"/>
    </source>
</evidence>
<dbReference type="PANTHER" id="PTHR33048:SF146">
    <property type="entry name" value="INTEGRAL MEMBRANE PROTEIN"/>
    <property type="match status" value="1"/>
</dbReference>
<dbReference type="InterPro" id="IPR049326">
    <property type="entry name" value="Rhodopsin_dom_fungi"/>
</dbReference>
<keyword evidence="10" id="KW-1185">Reference proteome</keyword>
<feature type="transmembrane region" description="Helical" evidence="7">
    <location>
        <begin position="145"/>
        <end position="167"/>
    </location>
</feature>